<keyword evidence="3" id="KW-1185">Reference proteome</keyword>
<feature type="signal peptide" evidence="1">
    <location>
        <begin position="1"/>
        <end position="20"/>
    </location>
</feature>
<reference evidence="2" key="1">
    <citation type="journal article" date="2020" name="Stud. Mycol.">
        <title>101 Dothideomycetes genomes: a test case for predicting lifestyles and emergence of pathogens.</title>
        <authorList>
            <person name="Haridas S."/>
            <person name="Albert R."/>
            <person name="Binder M."/>
            <person name="Bloem J."/>
            <person name="Labutti K."/>
            <person name="Salamov A."/>
            <person name="Andreopoulos B."/>
            <person name="Baker S."/>
            <person name="Barry K."/>
            <person name="Bills G."/>
            <person name="Bluhm B."/>
            <person name="Cannon C."/>
            <person name="Castanera R."/>
            <person name="Culley D."/>
            <person name="Daum C."/>
            <person name="Ezra D."/>
            <person name="Gonzalez J."/>
            <person name="Henrissat B."/>
            <person name="Kuo A."/>
            <person name="Liang C."/>
            <person name="Lipzen A."/>
            <person name="Lutzoni F."/>
            <person name="Magnuson J."/>
            <person name="Mondo S."/>
            <person name="Nolan M."/>
            <person name="Ohm R."/>
            <person name="Pangilinan J."/>
            <person name="Park H.-J."/>
            <person name="Ramirez L."/>
            <person name="Alfaro M."/>
            <person name="Sun H."/>
            <person name="Tritt A."/>
            <person name="Yoshinaga Y."/>
            <person name="Zwiers L.-H."/>
            <person name="Turgeon B."/>
            <person name="Goodwin S."/>
            <person name="Spatafora J."/>
            <person name="Crous P."/>
            <person name="Grigoriev I."/>
        </authorList>
    </citation>
    <scope>NUCLEOTIDE SEQUENCE</scope>
    <source>
        <strain evidence="2">CBS 279.74</strain>
    </source>
</reference>
<evidence type="ECO:0000256" key="1">
    <source>
        <dbReference type="SAM" id="SignalP"/>
    </source>
</evidence>
<name>A0A6G1KRX6_9PLEO</name>
<feature type="chain" id="PRO_5026326555" description="Secreted protein" evidence="1">
    <location>
        <begin position="21"/>
        <end position="111"/>
    </location>
</feature>
<proteinExistence type="predicted"/>
<organism evidence="2 3">
    <name type="scientific">Pleomassaria siparia CBS 279.74</name>
    <dbReference type="NCBI Taxonomy" id="1314801"/>
    <lineage>
        <taxon>Eukaryota</taxon>
        <taxon>Fungi</taxon>
        <taxon>Dikarya</taxon>
        <taxon>Ascomycota</taxon>
        <taxon>Pezizomycotina</taxon>
        <taxon>Dothideomycetes</taxon>
        <taxon>Pleosporomycetidae</taxon>
        <taxon>Pleosporales</taxon>
        <taxon>Pleomassariaceae</taxon>
        <taxon>Pleomassaria</taxon>
    </lineage>
</organism>
<gene>
    <name evidence="2" type="ORF">K504DRAFT_31070</name>
</gene>
<accession>A0A6G1KRX6</accession>
<dbReference type="EMBL" id="MU005764">
    <property type="protein sequence ID" value="KAF2715646.1"/>
    <property type="molecule type" value="Genomic_DNA"/>
</dbReference>
<sequence length="111" mass="12418">MGKFSSFFLSLSFSLSLSLGESDARGTKEARIRHGISASIGSWRTCRISRSALPIYLSISLFSDFFFLPHPHPRLSAFSSLLFSSRATWACGRSAIAVIFLRLWIEGAWIR</sequence>
<evidence type="ECO:0000313" key="2">
    <source>
        <dbReference type="EMBL" id="KAF2715646.1"/>
    </source>
</evidence>
<dbReference type="AlphaFoldDB" id="A0A6G1KRX6"/>
<protein>
    <recommendedName>
        <fullName evidence="4">Secreted protein</fullName>
    </recommendedName>
</protein>
<evidence type="ECO:0008006" key="4">
    <source>
        <dbReference type="Google" id="ProtNLM"/>
    </source>
</evidence>
<keyword evidence="1" id="KW-0732">Signal</keyword>
<dbReference type="Proteomes" id="UP000799428">
    <property type="component" value="Unassembled WGS sequence"/>
</dbReference>
<evidence type="ECO:0000313" key="3">
    <source>
        <dbReference type="Proteomes" id="UP000799428"/>
    </source>
</evidence>